<sequence length="356" mass="39878">MCYWYSGNVVQNWAAANQYCYGIGGTLAGTYNKSSLAQVENLITGSLYSTWTGLTKNGTTWAFFDRTTNAYLYQQWAKGEPDSGHGACGAIRKSSDPNQDGYLALGCQYSQPFLCSQKIASCPTQNFTTKTGSLNSPNYPNAYANNELCYYYITANSSNYFVILSFDVWVVEKNYDTVVIYDGYFPGPNAIQMANITIDPRNDTVSPFKNGFQTKSNIMTVIFSTDSIITYPGWKASYRTLYRTDPVYQNGTTGTVTSPNYPQSYPNDVEMYYYVTGPDGFQLQGTFTVFDTEVNRDYLVVYDGPDQFSPVIGNYSGYTTLPPSFITNGTTFTLYFQTDYSVAYKGFSLDWIIAFN</sequence>
<dbReference type="PANTHER" id="PTHR24251">
    <property type="entry name" value="OVOCHYMASE-RELATED"/>
    <property type="match status" value="1"/>
</dbReference>
<dbReference type="PROSITE" id="PS01180">
    <property type="entry name" value="CUB"/>
    <property type="match status" value="2"/>
</dbReference>
<dbReference type="InterPro" id="IPR000859">
    <property type="entry name" value="CUB_dom"/>
</dbReference>
<dbReference type="PROSITE" id="PS50041">
    <property type="entry name" value="C_TYPE_LECTIN_2"/>
    <property type="match status" value="1"/>
</dbReference>
<dbReference type="InterPro" id="IPR035914">
    <property type="entry name" value="Sperma_CUB_dom_sf"/>
</dbReference>
<dbReference type="CDD" id="cd00037">
    <property type="entry name" value="CLECT"/>
    <property type="match status" value="1"/>
</dbReference>
<dbReference type="SUPFAM" id="SSF56436">
    <property type="entry name" value="C-type lectin-like"/>
    <property type="match status" value="1"/>
</dbReference>
<keyword evidence="6" id="KW-1185">Reference proteome</keyword>
<dbReference type="SMART" id="SM00034">
    <property type="entry name" value="CLECT"/>
    <property type="match status" value="1"/>
</dbReference>
<dbReference type="InterPro" id="IPR016187">
    <property type="entry name" value="CTDL_fold"/>
</dbReference>
<dbReference type="AlphaFoldDB" id="A0AAF3FLS4"/>
<dbReference type="InterPro" id="IPR001304">
    <property type="entry name" value="C-type_lectin-like"/>
</dbReference>
<evidence type="ECO:0000313" key="7">
    <source>
        <dbReference type="WBParaSite" id="MBELARI_LOCUS8097"/>
    </source>
</evidence>
<feature type="domain" description="CUB" evidence="4">
    <location>
        <begin position="115"/>
        <end position="241"/>
    </location>
</feature>
<dbReference type="Pfam" id="PF00431">
    <property type="entry name" value="CUB"/>
    <property type="match status" value="2"/>
</dbReference>
<accession>A0AAF3FLS4</accession>
<reference evidence="7" key="1">
    <citation type="submission" date="2024-02" db="UniProtKB">
        <authorList>
            <consortium name="WormBaseParasite"/>
        </authorList>
    </citation>
    <scope>IDENTIFICATION</scope>
</reference>
<comment type="caution">
    <text evidence="3">Lacks conserved residue(s) required for the propagation of feature annotation.</text>
</comment>
<dbReference type="Pfam" id="PF00059">
    <property type="entry name" value="Lectin_C"/>
    <property type="match status" value="1"/>
</dbReference>
<dbReference type="InterPro" id="IPR016186">
    <property type="entry name" value="C-type_lectin-like/link_sf"/>
</dbReference>
<dbReference type="Gene3D" id="2.60.120.290">
    <property type="entry name" value="Spermadhesin, CUB domain"/>
    <property type="match status" value="2"/>
</dbReference>
<proteinExistence type="predicted"/>
<feature type="domain" description="C-type lectin" evidence="5">
    <location>
        <begin position="1"/>
        <end position="116"/>
    </location>
</feature>
<dbReference type="Proteomes" id="UP000887575">
    <property type="component" value="Unassembled WGS sequence"/>
</dbReference>
<protein>
    <submittedName>
        <fullName evidence="7">Uncharacterized protein</fullName>
    </submittedName>
</protein>
<evidence type="ECO:0000259" key="5">
    <source>
        <dbReference type="PROSITE" id="PS50041"/>
    </source>
</evidence>
<evidence type="ECO:0000259" key="4">
    <source>
        <dbReference type="PROSITE" id="PS01180"/>
    </source>
</evidence>
<evidence type="ECO:0000256" key="3">
    <source>
        <dbReference type="PROSITE-ProRule" id="PRU00059"/>
    </source>
</evidence>
<dbReference type="WBParaSite" id="MBELARI_LOCUS8097">
    <property type="protein sequence ID" value="MBELARI_LOCUS8097"/>
    <property type="gene ID" value="MBELARI_LOCUS8097"/>
</dbReference>
<keyword evidence="1" id="KW-0677">Repeat</keyword>
<name>A0AAF3FLS4_9BILA</name>
<evidence type="ECO:0000256" key="1">
    <source>
        <dbReference type="ARBA" id="ARBA00022737"/>
    </source>
</evidence>
<dbReference type="Gene3D" id="3.10.100.10">
    <property type="entry name" value="Mannose-Binding Protein A, subunit A"/>
    <property type="match status" value="1"/>
</dbReference>
<dbReference type="CDD" id="cd00041">
    <property type="entry name" value="CUB"/>
    <property type="match status" value="2"/>
</dbReference>
<keyword evidence="2" id="KW-1015">Disulfide bond</keyword>
<evidence type="ECO:0000256" key="2">
    <source>
        <dbReference type="ARBA" id="ARBA00023157"/>
    </source>
</evidence>
<dbReference type="SMART" id="SM00042">
    <property type="entry name" value="CUB"/>
    <property type="match status" value="2"/>
</dbReference>
<evidence type="ECO:0000313" key="6">
    <source>
        <dbReference type="Proteomes" id="UP000887575"/>
    </source>
</evidence>
<feature type="domain" description="CUB" evidence="4">
    <location>
        <begin position="244"/>
        <end position="354"/>
    </location>
</feature>
<organism evidence="6 7">
    <name type="scientific">Mesorhabditis belari</name>
    <dbReference type="NCBI Taxonomy" id="2138241"/>
    <lineage>
        <taxon>Eukaryota</taxon>
        <taxon>Metazoa</taxon>
        <taxon>Ecdysozoa</taxon>
        <taxon>Nematoda</taxon>
        <taxon>Chromadorea</taxon>
        <taxon>Rhabditida</taxon>
        <taxon>Rhabditina</taxon>
        <taxon>Rhabditomorpha</taxon>
        <taxon>Rhabditoidea</taxon>
        <taxon>Rhabditidae</taxon>
        <taxon>Mesorhabditinae</taxon>
        <taxon>Mesorhabditis</taxon>
    </lineage>
</organism>
<dbReference type="SUPFAM" id="SSF49854">
    <property type="entry name" value="Spermadhesin, CUB domain"/>
    <property type="match status" value="2"/>
</dbReference>